<keyword evidence="4" id="KW-0560">Oxidoreductase</keyword>
<dbReference type="InterPro" id="IPR010730">
    <property type="entry name" value="HET"/>
</dbReference>
<dbReference type="GO" id="GO:0010133">
    <property type="term" value="P:L-proline catabolic process to L-glutamate"/>
    <property type="evidence" value="ECO:0007669"/>
    <property type="project" value="UniProtKB-UniPathway"/>
</dbReference>
<proteinExistence type="inferred from homology"/>
<dbReference type="InterPro" id="IPR016163">
    <property type="entry name" value="Ald_DH_C"/>
</dbReference>
<dbReference type="EC" id="1.2.1.88" evidence="3"/>
<dbReference type="Pfam" id="PF26639">
    <property type="entry name" value="Het-6_barrel"/>
    <property type="match status" value="1"/>
</dbReference>
<name>A0A8H4TQP1_9HYPO</name>
<comment type="pathway">
    <text evidence="1">Amino-acid degradation; L-proline degradation into L-glutamate; L-glutamate from L-proline: step 2/2.</text>
</comment>
<evidence type="ECO:0000313" key="12">
    <source>
        <dbReference type="Proteomes" id="UP000622797"/>
    </source>
</evidence>
<accession>A0A8H4TQP1</accession>
<dbReference type="InterPro" id="IPR016161">
    <property type="entry name" value="Ald_DH/histidinol_DH"/>
</dbReference>
<evidence type="ECO:0000256" key="7">
    <source>
        <dbReference type="ARBA" id="ARBA00032259"/>
    </source>
</evidence>
<feature type="domain" description="Aldehyde dehydrogenase" evidence="9">
    <location>
        <begin position="63"/>
        <end position="527"/>
    </location>
</feature>
<dbReference type="GO" id="GO:0003842">
    <property type="term" value="F:L-glutamate gamma-semialdehyde dehydrogenase activity"/>
    <property type="evidence" value="ECO:0007669"/>
    <property type="project" value="UniProtKB-EC"/>
</dbReference>
<dbReference type="InterPro" id="IPR005931">
    <property type="entry name" value="P5CDH/ALDH4A1"/>
</dbReference>
<dbReference type="FunFam" id="3.40.605.10:FF:000006">
    <property type="entry name" value="1-pyrroline-5-carboxylate dehydrogenase"/>
    <property type="match status" value="1"/>
</dbReference>
<dbReference type="PROSITE" id="PS00070">
    <property type="entry name" value="ALDEHYDE_DEHYDR_CYS"/>
    <property type="match status" value="1"/>
</dbReference>
<evidence type="ECO:0000259" key="10">
    <source>
        <dbReference type="Pfam" id="PF06985"/>
    </source>
</evidence>
<dbReference type="InterPro" id="IPR015590">
    <property type="entry name" value="Aldehyde_DH_dom"/>
</dbReference>
<evidence type="ECO:0000256" key="3">
    <source>
        <dbReference type="ARBA" id="ARBA00012884"/>
    </source>
</evidence>
<feature type="domain" description="Heterokaryon incompatibility" evidence="10">
    <location>
        <begin position="768"/>
        <end position="971"/>
    </location>
</feature>
<dbReference type="UniPathway" id="UPA00261">
    <property type="reaction ID" value="UER00374"/>
</dbReference>
<reference evidence="11" key="1">
    <citation type="journal article" date="2020" name="BMC Genomics">
        <title>Correction to: Identification and distribution of gene clusters required for synthesis of sphingolipid metabolism inhibitors in diverse species of the filamentous fungus Fusarium.</title>
        <authorList>
            <person name="Kim H.S."/>
            <person name="Lohmar J.M."/>
            <person name="Busman M."/>
            <person name="Brown D.W."/>
            <person name="Naumann T.A."/>
            <person name="Divon H.H."/>
            <person name="Lysoe E."/>
            <person name="Uhlig S."/>
            <person name="Proctor R.H."/>
        </authorList>
    </citation>
    <scope>NUCLEOTIDE SEQUENCE</scope>
    <source>
        <strain evidence="11">NRRL 20472</strain>
    </source>
</reference>
<dbReference type="InterPro" id="IPR050485">
    <property type="entry name" value="Proline_metab_enzyme"/>
</dbReference>
<reference evidence="11" key="2">
    <citation type="submission" date="2020-05" db="EMBL/GenBank/DDBJ databases">
        <authorList>
            <person name="Kim H.-S."/>
            <person name="Proctor R.H."/>
            <person name="Brown D.W."/>
        </authorList>
    </citation>
    <scope>NUCLEOTIDE SEQUENCE</scope>
    <source>
        <strain evidence="11">NRRL 20472</strain>
    </source>
</reference>
<dbReference type="InterPro" id="IPR016160">
    <property type="entry name" value="Ald_DH_CS_CYS"/>
</dbReference>
<dbReference type="FunFam" id="3.40.309.10:FF:000005">
    <property type="entry name" value="1-pyrroline-5-carboxylate dehydrogenase 1"/>
    <property type="match status" value="1"/>
</dbReference>
<dbReference type="InterPro" id="IPR016162">
    <property type="entry name" value="Ald_DH_N"/>
</dbReference>
<dbReference type="PANTHER" id="PTHR42862">
    <property type="entry name" value="DELTA-1-PYRROLINE-5-CARBOXYLATE DEHYDROGENASE 1, ISOFORM A-RELATED"/>
    <property type="match status" value="1"/>
</dbReference>
<evidence type="ECO:0000256" key="4">
    <source>
        <dbReference type="ARBA" id="ARBA00023002"/>
    </source>
</evidence>
<protein>
    <recommendedName>
        <fullName evidence="7">L-glutamate gamma-semialdehyde dehydrogenase</fullName>
        <ecNumber evidence="3">1.2.1.88</ecNumber>
    </recommendedName>
    <alternativeName>
        <fullName evidence="7">L-glutamate gamma-semialdehyde dehydrogenase</fullName>
    </alternativeName>
</protein>
<organism evidence="11 12">
    <name type="scientific">Fusarium sarcochroum</name>
    <dbReference type="NCBI Taxonomy" id="1208366"/>
    <lineage>
        <taxon>Eukaryota</taxon>
        <taxon>Fungi</taxon>
        <taxon>Dikarya</taxon>
        <taxon>Ascomycota</taxon>
        <taxon>Pezizomycotina</taxon>
        <taxon>Sordariomycetes</taxon>
        <taxon>Hypocreomycetidae</taxon>
        <taxon>Hypocreales</taxon>
        <taxon>Nectriaceae</taxon>
        <taxon>Fusarium</taxon>
        <taxon>Fusarium lateritium species complex</taxon>
    </lineage>
</organism>
<dbReference type="OrthoDB" id="2157530at2759"/>
<evidence type="ECO:0000313" key="11">
    <source>
        <dbReference type="EMBL" id="KAF4962154.1"/>
    </source>
</evidence>
<evidence type="ECO:0000256" key="2">
    <source>
        <dbReference type="ARBA" id="ARBA00009986"/>
    </source>
</evidence>
<dbReference type="SUPFAM" id="SSF53720">
    <property type="entry name" value="ALDH-like"/>
    <property type="match status" value="1"/>
</dbReference>
<dbReference type="NCBIfam" id="TIGR01236">
    <property type="entry name" value="D1pyr5carbox1"/>
    <property type="match status" value="1"/>
</dbReference>
<dbReference type="Pfam" id="PF00171">
    <property type="entry name" value="Aldedh"/>
    <property type="match status" value="1"/>
</dbReference>
<keyword evidence="12" id="KW-1185">Reference proteome</keyword>
<dbReference type="Pfam" id="PF06985">
    <property type="entry name" value="HET"/>
    <property type="match status" value="1"/>
</dbReference>
<sequence length="1384" mass="155527">MSVLGAFKLPTLANEPFKTTYGPGSTEREGLAKVVGDLRQREAQRVQPFINGEYVNGGVIEKQVSPYNHKHVLVEYEQADAKLVGEAIQGALAAKKKWVQTPLHERAAIFYRAAWLIQNDYKYEMMAATMLGQGKNPYQADIDCVAESIDFLKTFPSVAEQLYHNQPPFNAAGVWNRSEQRPLDGFVYAVSPFNFTALAVNLVLAPIIVGNVVIWKPSPGAMLSSWLFNKIMIEAGLPAGVLQFVPGDAEEVTDAVLSSRDFGALHFTGSTQVFQSLWAKIGAKIGFWTSYPRLIGETSGKNFHLIHKSANVRNAALKTIRAAFEYQGQKCSACSRVYVANSIANEFLSILASETKKLSMGDGITDFSGPVISKSAFDRVSGYIAQAKQDSSVEILEGGDFDDSVGYYIRPTVLKVTNADSKFLAEEIFGPVLAVHVYEDNSFSKDLFQLIDTTSQFALSGAIFANDRNAITEATEELRFSAGNFYINDQCTGAMPGHQPFGGSRASGTNDKAGSATLLQRFISSRTIKENFGTIDDVLYPSNLNPQKDRAAPAHSALMTSISKECFVERKEAIQVHDHCLQRPYIELEVPQDARRVIAVSFGGISRDQGWADRSEAVSFTWFDASVKRPEGRGDLRTILVCNNRLANDEPHDWTHRWHIWLGPRKRTWIEALRPGDIIQLIPQAMYMAWVNIIDEGRIKIEYEAKEPEEDLHALQLTSNSTHYSKQLDIDRQDIRLLHVEPGTFDDPIKGCFSLASLKEVESKKIDFHALSYCWGDPTEREEILLAHGDSRTEERTQEPFSIGKSAAQAIRRLRQERDTLVIWIDAVCINQDNLEERAQQVTLMSQIYSLASIVHIWLGEDNDGVEACLKLIRDICNYNSRLCKGGEQCTCDGTAHSLSLDDIETRVQNKKNEGKGISFKGTWEVFDIHLEAWTREIIDLAGWYGNTQLSFLMSTLYENPWFTRVWVIQEALSARRPFIHCSGEQVPWEEVVQVSNWLENPGYAGQSPHNASQQISMAPIWKTLKPKGKTSEVPTTPVESQDTKELSSILEVFLSGLDLKATDPRDKLFALLTFANETHDASQLDDLIRPNYDKSKERVFADFTRWWIREHGSVAILSSIHCQPARTWRRTQGPNAHNAEVGRPTWSVDSKGSSVWTQANLNARFKFRAAGNTKPNLELLKTTDPLVLRLSGLRITEIKRISHFPIEYFYPYQQRIGLQRDISEVFDKIIDPCGLTPFWTRKNGADDFKEASMQACGQKYGDHMVSHWNYVERPDLMALKPNGKPDPEWYETRKLPTCIEPCFFVSTSGLFGLCPWQSKEGDVVVLLDGGNVPYLLRPVKTEGDNGEQKYELVGECFVQGIMHGEVLERLAENADKRQVFNIV</sequence>
<evidence type="ECO:0000256" key="8">
    <source>
        <dbReference type="ARBA" id="ARBA00048142"/>
    </source>
</evidence>
<comment type="caution">
    <text evidence="11">The sequence shown here is derived from an EMBL/GenBank/DDBJ whole genome shotgun (WGS) entry which is preliminary data.</text>
</comment>
<keyword evidence="5" id="KW-0520">NAD</keyword>
<evidence type="ECO:0000259" key="9">
    <source>
        <dbReference type="Pfam" id="PF00171"/>
    </source>
</evidence>
<comment type="similarity">
    <text evidence="2">Belongs to the aldehyde dehydrogenase family.</text>
</comment>
<comment type="catalytic activity">
    <reaction evidence="8">
        <text>L-glutamate 5-semialdehyde + NAD(+) + H2O = L-glutamate + NADH + 2 H(+)</text>
        <dbReference type="Rhea" id="RHEA:30235"/>
        <dbReference type="ChEBI" id="CHEBI:15377"/>
        <dbReference type="ChEBI" id="CHEBI:15378"/>
        <dbReference type="ChEBI" id="CHEBI:29985"/>
        <dbReference type="ChEBI" id="CHEBI:57540"/>
        <dbReference type="ChEBI" id="CHEBI:57945"/>
        <dbReference type="ChEBI" id="CHEBI:58066"/>
        <dbReference type="EC" id="1.2.1.88"/>
    </reaction>
</comment>
<evidence type="ECO:0000256" key="6">
    <source>
        <dbReference type="ARBA" id="ARBA00023062"/>
    </source>
</evidence>
<dbReference type="GO" id="GO:0005759">
    <property type="term" value="C:mitochondrial matrix"/>
    <property type="evidence" value="ECO:0007669"/>
    <property type="project" value="TreeGrafter"/>
</dbReference>
<dbReference type="Gene3D" id="3.40.605.10">
    <property type="entry name" value="Aldehyde Dehydrogenase, Chain A, domain 1"/>
    <property type="match status" value="1"/>
</dbReference>
<dbReference type="PANTHER" id="PTHR42862:SF1">
    <property type="entry name" value="DELTA-1-PYRROLINE-5-CARBOXYLATE DEHYDROGENASE 2, ISOFORM A-RELATED"/>
    <property type="match status" value="1"/>
</dbReference>
<keyword evidence="6" id="KW-0642">Proline metabolism</keyword>
<evidence type="ECO:0000256" key="5">
    <source>
        <dbReference type="ARBA" id="ARBA00023027"/>
    </source>
</evidence>
<gene>
    <name evidence="11" type="ORF">FSARC_9728</name>
</gene>
<dbReference type="EMBL" id="JABEXW010000564">
    <property type="protein sequence ID" value="KAF4962154.1"/>
    <property type="molecule type" value="Genomic_DNA"/>
</dbReference>
<dbReference type="Gene3D" id="3.40.309.10">
    <property type="entry name" value="Aldehyde Dehydrogenase, Chain A, domain 2"/>
    <property type="match status" value="1"/>
</dbReference>
<dbReference type="Proteomes" id="UP000622797">
    <property type="component" value="Unassembled WGS sequence"/>
</dbReference>
<evidence type="ECO:0000256" key="1">
    <source>
        <dbReference type="ARBA" id="ARBA00004786"/>
    </source>
</evidence>